<protein>
    <submittedName>
        <fullName evidence="2">Uncharacterized protein</fullName>
    </submittedName>
</protein>
<organism evidence="2 3">
    <name type="scientific">Panicum virgatum</name>
    <name type="common">Blackwell switchgrass</name>
    <dbReference type="NCBI Taxonomy" id="38727"/>
    <lineage>
        <taxon>Eukaryota</taxon>
        <taxon>Viridiplantae</taxon>
        <taxon>Streptophyta</taxon>
        <taxon>Embryophyta</taxon>
        <taxon>Tracheophyta</taxon>
        <taxon>Spermatophyta</taxon>
        <taxon>Magnoliopsida</taxon>
        <taxon>Liliopsida</taxon>
        <taxon>Poales</taxon>
        <taxon>Poaceae</taxon>
        <taxon>PACMAD clade</taxon>
        <taxon>Panicoideae</taxon>
        <taxon>Panicodae</taxon>
        <taxon>Paniceae</taxon>
        <taxon>Panicinae</taxon>
        <taxon>Panicum</taxon>
        <taxon>Panicum sect. Hiantes</taxon>
    </lineage>
</organism>
<keyword evidence="1" id="KW-0812">Transmembrane</keyword>
<keyword evidence="1" id="KW-1133">Transmembrane helix</keyword>
<comment type="caution">
    <text evidence="2">The sequence shown here is derived from an EMBL/GenBank/DDBJ whole genome shotgun (WGS) entry which is preliminary data.</text>
</comment>
<sequence>MAKDIGGGTPCREEDVHMTGGLVGFFAIAAASTVVAALSGREPPRGIDDKTCFLALWGIFLAGAVLITAAVWASDAAPRRRAAARNNLTCCASAVAIIVLSAAAALHCCGDW</sequence>
<feature type="transmembrane region" description="Helical" evidence="1">
    <location>
        <begin position="86"/>
        <end position="106"/>
    </location>
</feature>
<evidence type="ECO:0000256" key="1">
    <source>
        <dbReference type="SAM" id="Phobius"/>
    </source>
</evidence>
<dbReference type="Proteomes" id="UP000823388">
    <property type="component" value="Chromosome 5K"/>
</dbReference>
<feature type="transmembrane region" description="Helical" evidence="1">
    <location>
        <begin position="20"/>
        <end position="40"/>
    </location>
</feature>
<proteinExistence type="predicted"/>
<dbReference type="AlphaFoldDB" id="A0A8T0SAU0"/>
<keyword evidence="1" id="KW-0472">Membrane</keyword>
<accession>A0A8T0SAU0</accession>
<evidence type="ECO:0000313" key="3">
    <source>
        <dbReference type="Proteomes" id="UP000823388"/>
    </source>
</evidence>
<reference evidence="2" key="1">
    <citation type="submission" date="2020-05" db="EMBL/GenBank/DDBJ databases">
        <title>WGS assembly of Panicum virgatum.</title>
        <authorList>
            <person name="Lovell J.T."/>
            <person name="Jenkins J."/>
            <person name="Shu S."/>
            <person name="Juenger T.E."/>
            <person name="Schmutz J."/>
        </authorList>
    </citation>
    <scope>NUCLEOTIDE SEQUENCE</scope>
    <source>
        <strain evidence="2">AP13</strain>
    </source>
</reference>
<feature type="transmembrane region" description="Helical" evidence="1">
    <location>
        <begin position="52"/>
        <end position="74"/>
    </location>
</feature>
<gene>
    <name evidence="2" type="ORF">PVAP13_5KG091500</name>
</gene>
<evidence type="ECO:0000313" key="2">
    <source>
        <dbReference type="EMBL" id="KAG2595701.1"/>
    </source>
</evidence>
<dbReference type="EMBL" id="CM029045">
    <property type="protein sequence ID" value="KAG2595701.1"/>
    <property type="molecule type" value="Genomic_DNA"/>
</dbReference>
<keyword evidence="3" id="KW-1185">Reference proteome</keyword>
<name>A0A8T0SAU0_PANVG</name>